<sequence length="143" mass="16135">MYAKLFIWISLLIIGSCLAAPPYLGEPPAPYHRELKKRTGDSISARNTVQAEYPRRLYFGVYSEKNYKGQKQEWTNANGARSPCWNIDVNEIHSFTVNSHGVNIQFYAETHCKGAVYTFTTSQQDVGDAKVRASKAVRVTKSN</sequence>
<accession>A0A8H7UFU4</accession>
<evidence type="ECO:0000256" key="1">
    <source>
        <dbReference type="SAM" id="SignalP"/>
    </source>
</evidence>
<protein>
    <submittedName>
        <fullName evidence="2">Uncharacterized protein</fullName>
    </submittedName>
</protein>
<feature type="chain" id="PRO_5034396350" evidence="1">
    <location>
        <begin position="20"/>
        <end position="143"/>
    </location>
</feature>
<reference evidence="2" key="1">
    <citation type="submission" date="2020-12" db="EMBL/GenBank/DDBJ databases">
        <title>Metabolic potential, ecology and presence of endohyphal bacteria is reflected in genomic diversity of Mucoromycotina.</title>
        <authorList>
            <person name="Muszewska A."/>
            <person name="Okrasinska A."/>
            <person name="Steczkiewicz K."/>
            <person name="Drgas O."/>
            <person name="Orlowska M."/>
            <person name="Perlinska-Lenart U."/>
            <person name="Aleksandrzak-Piekarczyk T."/>
            <person name="Szatraj K."/>
            <person name="Zielenkiewicz U."/>
            <person name="Pilsyk S."/>
            <person name="Malc E."/>
            <person name="Mieczkowski P."/>
            <person name="Kruszewska J.S."/>
            <person name="Biernat P."/>
            <person name="Pawlowska J."/>
        </authorList>
    </citation>
    <scope>NUCLEOTIDE SEQUENCE</scope>
    <source>
        <strain evidence="2">WA0000051536</strain>
    </source>
</reference>
<organism evidence="2 3">
    <name type="scientific">Umbelopsis vinacea</name>
    <dbReference type="NCBI Taxonomy" id="44442"/>
    <lineage>
        <taxon>Eukaryota</taxon>
        <taxon>Fungi</taxon>
        <taxon>Fungi incertae sedis</taxon>
        <taxon>Mucoromycota</taxon>
        <taxon>Mucoromycotina</taxon>
        <taxon>Umbelopsidomycetes</taxon>
        <taxon>Umbelopsidales</taxon>
        <taxon>Umbelopsidaceae</taxon>
        <taxon>Umbelopsis</taxon>
    </lineage>
</organism>
<dbReference type="SUPFAM" id="SSF49695">
    <property type="entry name" value="gamma-Crystallin-like"/>
    <property type="match status" value="1"/>
</dbReference>
<dbReference type="InterPro" id="IPR011024">
    <property type="entry name" value="G_crystallin-like"/>
</dbReference>
<name>A0A8H7UFU4_9FUNG</name>
<dbReference type="Gene3D" id="2.60.20.10">
    <property type="entry name" value="Crystallins"/>
    <property type="match status" value="1"/>
</dbReference>
<feature type="signal peptide" evidence="1">
    <location>
        <begin position="1"/>
        <end position="19"/>
    </location>
</feature>
<keyword evidence="3" id="KW-1185">Reference proteome</keyword>
<dbReference type="OrthoDB" id="10295325at2759"/>
<gene>
    <name evidence="2" type="ORF">INT44_008243</name>
</gene>
<evidence type="ECO:0000313" key="2">
    <source>
        <dbReference type="EMBL" id="KAG2177729.1"/>
    </source>
</evidence>
<proteinExistence type="predicted"/>
<dbReference type="Proteomes" id="UP000612746">
    <property type="component" value="Unassembled WGS sequence"/>
</dbReference>
<dbReference type="PROSITE" id="PS51257">
    <property type="entry name" value="PROKAR_LIPOPROTEIN"/>
    <property type="match status" value="1"/>
</dbReference>
<comment type="caution">
    <text evidence="2">The sequence shown here is derived from an EMBL/GenBank/DDBJ whole genome shotgun (WGS) entry which is preliminary data.</text>
</comment>
<evidence type="ECO:0000313" key="3">
    <source>
        <dbReference type="Proteomes" id="UP000612746"/>
    </source>
</evidence>
<keyword evidence="1" id="KW-0732">Signal</keyword>
<dbReference type="EMBL" id="JAEPRA010000012">
    <property type="protein sequence ID" value="KAG2177729.1"/>
    <property type="molecule type" value="Genomic_DNA"/>
</dbReference>
<dbReference type="AlphaFoldDB" id="A0A8H7UFU4"/>
<dbReference type="Pfam" id="PF03995">
    <property type="entry name" value="Inhibitor_I36"/>
    <property type="match status" value="1"/>
</dbReference>